<evidence type="ECO:0000256" key="5">
    <source>
        <dbReference type="SAM" id="MobiDB-lite"/>
    </source>
</evidence>
<evidence type="ECO:0000259" key="7">
    <source>
        <dbReference type="PROSITE" id="PS50089"/>
    </source>
</evidence>
<proteinExistence type="predicted"/>
<evidence type="ECO:0000256" key="4">
    <source>
        <dbReference type="PROSITE-ProRule" id="PRU00175"/>
    </source>
</evidence>
<feature type="compositionally biased region" description="Low complexity" evidence="5">
    <location>
        <begin position="122"/>
        <end position="138"/>
    </location>
</feature>
<accession>A0ABP1AZU0</accession>
<sequence length="555" mass="59034">MGSSGTFGGTGSSGTFGGTGRSGTFGGTHSPGTFGGTGRSGTFGGTHSSRTFGGTGSSGTFGGTHSSGTFGGTGSSGTFGGTGSSGTFGNTGSSGTFGEGGSSGTFGEGGSSGTFGEGGSSGTFDEGGSSGTSDSSSSDQPQHGPFYPYSYYDPYNNNQPPYTERRGDAADGCAELPTCRLSPWGIVLSMASFFGSIWILIGIFNPEQVPLGLNCSRVVKANSAFVSEIQVQNLRDPGTVLYTLSSQPALTEYINWQQSYEATIEAFHHQEWGFSLNKGSSIRLSHDIKGTAQDTLVLAFIEGKAAFEDWLNNPLDPSKALRWYRIHGSGSKDFEVKTSDEYYVAFGNLNSQDIQLSMELEFHSTLHSTKGAIKTSTFTPERERISFPLSLIGSTFILLRTPNASQVGVDVWEVEVVYVRRWATFIIIWGLIAMVVAVIIGLEIGWLGIVPRSGERVPLMSPDVEQSTPSHAASYPPSFPPASAPPGECYDNHQQRVSDDHLCTVCLDAPKDCFFDPCGHRCTCYACGQRIQRGDKPFCPICRQPINTVHKIFDS</sequence>
<keyword evidence="6" id="KW-0472">Membrane</keyword>
<keyword evidence="6" id="KW-0812">Transmembrane</keyword>
<evidence type="ECO:0000313" key="8">
    <source>
        <dbReference type="EMBL" id="CAK9868119.1"/>
    </source>
</evidence>
<feature type="domain" description="RING-type" evidence="7">
    <location>
        <begin position="503"/>
        <end position="543"/>
    </location>
</feature>
<feature type="compositionally biased region" description="Gly residues" evidence="5">
    <location>
        <begin position="1"/>
        <end position="26"/>
    </location>
</feature>
<dbReference type="Pfam" id="PF16041">
    <property type="entry name" value="APD1-4_M"/>
    <property type="match status" value="1"/>
</dbReference>
<evidence type="ECO:0000256" key="3">
    <source>
        <dbReference type="ARBA" id="ARBA00022833"/>
    </source>
</evidence>
<dbReference type="Proteomes" id="UP001497522">
    <property type="component" value="Chromosome 18"/>
</dbReference>
<dbReference type="SUPFAM" id="SSF57850">
    <property type="entry name" value="RING/U-box"/>
    <property type="match status" value="1"/>
</dbReference>
<evidence type="ECO:0000313" key="9">
    <source>
        <dbReference type="Proteomes" id="UP001497522"/>
    </source>
</evidence>
<evidence type="ECO:0000256" key="6">
    <source>
        <dbReference type="SAM" id="Phobius"/>
    </source>
</evidence>
<keyword evidence="1" id="KW-0479">Metal-binding</keyword>
<feature type="transmembrane region" description="Helical" evidence="6">
    <location>
        <begin position="184"/>
        <end position="204"/>
    </location>
</feature>
<feature type="compositionally biased region" description="Gly residues" evidence="5">
    <location>
        <begin position="33"/>
        <end position="44"/>
    </location>
</feature>
<feature type="compositionally biased region" description="Gly residues" evidence="5">
    <location>
        <begin position="69"/>
        <end position="86"/>
    </location>
</feature>
<keyword evidence="9" id="KW-1185">Reference proteome</keyword>
<dbReference type="InterPro" id="IPR032008">
    <property type="entry name" value="APD1-4_N"/>
</dbReference>
<organism evidence="8 9">
    <name type="scientific">Sphagnum jensenii</name>
    <dbReference type="NCBI Taxonomy" id="128206"/>
    <lineage>
        <taxon>Eukaryota</taxon>
        <taxon>Viridiplantae</taxon>
        <taxon>Streptophyta</taxon>
        <taxon>Embryophyta</taxon>
        <taxon>Bryophyta</taxon>
        <taxon>Sphagnophytina</taxon>
        <taxon>Sphagnopsida</taxon>
        <taxon>Sphagnales</taxon>
        <taxon>Sphagnaceae</taxon>
        <taxon>Sphagnum</taxon>
    </lineage>
</organism>
<dbReference type="PANTHER" id="PTHR46858">
    <property type="entry name" value="OS05G0521000 PROTEIN"/>
    <property type="match status" value="1"/>
</dbReference>
<dbReference type="PROSITE" id="PS50089">
    <property type="entry name" value="ZF_RING_2"/>
    <property type="match status" value="1"/>
</dbReference>
<keyword evidence="6" id="KW-1133">Transmembrane helix</keyword>
<dbReference type="InterPro" id="IPR032010">
    <property type="entry name" value="APD1-4_M"/>
</dbReference>
<dbReference type="PANTHER" id="PTHR46858:SF5">
    <property type="entry name" value="E3 UBIQUITIN-PROTEIN LIGASE APD1-RELATED"/>
    <property type="match status" value="1"/>
</dbReference>
<gene>
    <name evidence="8" type="ORF">CSSPJE1EN2_LOCUS11114</name>
</gene>
<dbReference type="InterPro" id="IPR001841">
    <property type="entry name" value="Znf_RING"/>
</dbReference>
<feature type="region of interest" description="Disordered" evidence="5">
    <location>
        <begin position="1"/>
        <end position="143"/>
    </location>
</feature>
<dbReference type="Pfam" id="PF16040">
    <property type="entry name" value="APD1-4_N"/>
    <property type="match status" value="1"/>
</dbReference>
<evidence type="ECO:0000256" key="2">
    <source>
        <dbReference type="ARBA" id="ARBA00022771"/>
    </source>
</evidence>
<dbReference type="Pfam" id="PF13920">
    <property type="entry name" value="zf-C3HC4_3"/>
    <property type="match status" value="1"/>
</dbReference>
<feature type="compositionally biased region" description="Gly residues" evidence="5">
    <location>
        <begin position="95"/>
        <end position="121"/>
    </location>
</feature>
<dbReference type="Gene3D" id="3.30.40.10">
    <property type="entry name" value="Zinc/RING finger domain, C3HC4 (zinc finger)"/>
    <property type="match status" value="1"/>
</dbReference>
<protein>
    <recommendedName>
        <fullName evidence="7">RING-type domain-containing protein</fullName>
    </recommendedName>
</protein>
<feature type="transmembrane region" description="Helical" evidence="6">
    <location>
        <begin position="422"/>
        <end position="450"/>
    </location>
</feature>
<reference evidence="8" key="1">
    <citation type="submission" date="2024-03" db="EMBL/GenBank/DDBJ databases">
        <authorList>
            <consortium name="ELIXIR-Norway"/>
            <consortium name="Elixir Norway"/>
        </authorList>
    </citation>
    <scope>NUCLEOTIDE SEQUENCE</scope>
</reference>
<evidence type="ECO:0000256" key="1">
    <source>
        <dbReference type="ARBA" id="ARBA00022723"/>
    </source>
</evidence>
<keyword evidence="3" id="KW-0862">Zinc</keyword>
<name>A0ABP1AZU0_9BRYO</name>
<keyword evidence="2 4" id="KW-0863">Zinc-finger</keyword>
<dbReference type="EMBL" id="OZ023719">
    <property type="protein sequence ID" value="CAK9868119.1"/>
    <property type="molecule type" value="Genomic_DNA"/>
</dbReference>
<feature type="compositionally biased region" description="Gly residues" evidence="5">
    <location>
        <begin position="53"/>
        <end position="62"/>
    </location>
</feature>
<dbReference type="InterPro" id="IPR013083">
    <property type="entry name" value="Znf_RING/FYVE/PHD"/>
</dbReference>